<keyword evidence="4" id="KW-1185">Reference proteome</keyword>
<reference evidence="4" key="1">
    <citation type="submission" date="2016-09" db="EMBL/GenBank/DDBJ databases">
        <authorList>
            <person name="Koehorst J."/>
        </authorList>
    </citation>
    <scope>NUCLEOTIDE SEQUENCE [LARGE SCALE GENOMIC DNA]</scope>
</reference>
<sequence>MQAPLQWYDIRYLLGINLWFIEAYFVYILLLPLLIRVLHAPNRVRLPLLCLLLAVLMFAADLAGHVFPAGWVSRFHELITRSPAFILGAVWAYLYSRQRDVLAMVAWPWQVVIIAAGSGAYFYLLDGAPQFHKGPVNIIVILAGIIPFVTYLLARLFSALSKYRLFSSVRSFLAWMGMLSLELYLVHEFIFAQLESSVLSHLPPLCFLLVLFLISCLSAWLLHVCARKSVQIVAKFASHETKQA</sequence>
<keyword evidence="1" id="KW-0472">Membrane</keyword>
<organism evidence="3 4">
    <name type="scientific">Akkermansia glycaniphila</name>
    <dbReference type="NCBI Taxonomy" id="1679444"/>
    <lineage>
        <taxon>Bacteria</taxon>
        <taxon>Pseudomonadati</taxon>
        <taxon>Verrucomicrobiota</taxon>
        <taxon>Verrucomicrobiia</taxon>
        <taxon>Verrucomicrobiales</taxon>
        <taxon>Akkermansiaceae</taxon>
        <taxon>Akkermansia</taxon>
    </lineage>
</organism>
<dbReference type="STRING" id="1679444.PYTT_1531"/>
<keyword evidence="3" id="KW-0012">Acyltransferase</keyword>
<dbReference type="GO" id="GO:0016747">
    <property type="term" value="F:acyltransferase activity, transferring groups other than amino-acyl groups"/>
    <property type="evidence" value="ECO:0007669"/>
    <property type="project" value="InterPro"/>
</dbReference>
<feature type="transmembrane region" description="Helical" evidence="1">
    <location>
        <begin position="46"/>
        <end position="66"/>
    </location>
</feature>
<protein>
    <submittedName>
        <fullName evidence="3">Acyltransferase family</fullName>
    </submittedName>
</protein>
<feature type="transmembrane region" description="Helical" evidence="1">
    <location>
        <begin position="136"/>
        <end position="160"/>
    </location>
</feature>
<dbReference type="InterPro" id="IPR002656">
    <property type="entry name" value="Acyl_transf_3_dom"/>
</dbReference>
<evidence type="ECO:0000313" key="3">
    <source>
        <dbReference type="EMBL" id="SEH89679.1"/>
    </source>
</evidence>
<feature type="transmembrane region" description="Helical" evidence="1">
    <location>
        <begin position="102"/>
        <end position="124"/>
    </location>
</feature>
<evidence type="ECO:0000256" key="1">
    <source>
        <dbReference type="SAM" id="Phobius"/>
    </source>
</evidence>
<feature type="transmembrane region" description="Helical" evidence="1">
    <location>
        <begin position="78"/>
        <end position="95"/>
    </location>
</feature>
<feature type="transmembrane region" description="Helical" evidence="1">
    <location>
        <begin position="172"/>
        <end position="190"/>
    </location>
</feature>
<feature type="domain" description="Acyltransferase 3" evidence="2">
    <location>
        <begin position="16"/>
        <end position="223"/>
    </location>
</feature>
<gene>
    <name evidence="3" type="ORF">PYTT_1531</name>
</gene>
<feature type="transmembrane region" description="Helical" evidence="1">
    <location>
        <begin position="202"/>
        <end position="222"/>
    </location>
</feature>
<dbReference type="Proteomes" id="UP000176204">
    <property type="component" value="Chromosome I"/>
</dbReference>
<dbReference type="Pfam" id="PF01757">
    <property type="entry name" value="Acyl_transf_3"/>
    <property type="match status" value="1"/>
</dbReference>
<keyword evidence="1" id="KW-0812">Transmembrane</keyword>
<dbReference type="EMBL" id="LT629973">
    <property type="protein sequence ID" value="SEH89679.1"/>
    <property type="molecule type" value="Genomic_DNA"/>
</dbReference>
<feature type="transmembrane region" description="Helical" evidence="1">
    <location>
        <begin position="12"/>
        <end position="34"/>
    </location>
</feature>
<name>A0A1H6LM81_9BACT</name>
<evidence type="ECO:0000313" key="4">
    <source>
        <dbReference type="Proteomes" id="UP000176204"/>
    </source>
</evidence>
<keyword evidence="3" id="KW-0808">Transferase</keyword>
<keyword evidence="1" id="KW-1133">Transmembrane helix</keyword>
<evidence type="ECO:0000259" key="2">
    <source>
        <dbReference type="Pfam" id="PF01757"/>
    </source>
</evidence>
<accession>A0A1H6LM81</accession>
<proteinExistence type="predicted"/>
<dbReference type="KEGG" id="agl:PYTT_1531"/>
<dbReference type="AlphaFoldDB" id="A0A1H6LM81"/>